<dbReference type="PANTHER" id="PTHR30603">
    <property type="entry name" value="RNA POLYMERASE SIGMA FACTOR RPO"/>
    <property type="match status" value="1"/>
</dbReference>
<dbReference type="InterPro" id="IPR007624">
    <property type="entry name" value="RNA_pol_sigma70_r3"/>
</dbReference>
<comment type="caution">
    <text evidence="10">The sequence shown here is derived from an EMBL/GenBank/DDBJ whole genome shotgun (WGS) entry which is preliminary data.</text>
</comment>
<name>A0A9X1LBI3_9PROT</name>
<evidence type="ECO:0000256" key="3">
    <source>
        <dbReference type="ARBA" id="ARBA00023125"/>
    </source>
</evidence>
<dbReference type="PANTHER" id="PTHR30603:SF60">
    <property type="entry name" value="RNA POLYMERASE SIGMA FACTOR RPOD"/>
    <property type="match status" value="1"/>
</dbReference>
<evidence type="ECO:0000256" key="4">
    <source>
        <dbReference type="ARBA" id="ARBA00023163"/>
    </source>
</evidence>
<feature type="compositionally biased region" description="Low complexity" evidence="7">
    <location>
        <begin position="71"/>
        <end position="82"/>
    </location>
</feature>
<dbReference type="Pfam" id="PF04542">
    <property type="entry name" value="Sigma70_r2"/>
    <property type="match status" value="1"/>
</dbReference>
<dbReference type="GO" id="GO:0006352">
    <property type="term" value="P:DNA-templated transcription initiation"/>
    <property type="evidence" value="ECO:0007669"/>
    <property type="project" value="UniProtKB-UniRule"/>
</dbReference>
<dbReference type="InterPro" id="IPR007627">
    <property type="entry name" value="RNA_pol_sigma70_r2"/>
</dbReference>
<dbReference type="InterPro" id="IPR007630">
    <property type="entry name" value="RNA_pol_sigma70_r4"/>
</dbReference>
<dbReference type="Proteomes" id="UP001139311">
    <property type="component" value="Unassembled WGS sequence"/>
</dbReference>
<dbReference type="GO" id="GO:0005737">
    <property type="term" value="C:cytoplasm"/>
    <property type="evidence" value="ECO:0007669"/>
    <property type="project" value="UniProtKB-SubCell"/>
</dbReference>
<organism evidence="10 11">
    <name type="scientific">Roseicella aerolata</name>
    <dbReference type="NCBI Taxonomy" id="2883479"/>
    <lineage>
        <taxon>Bacteria</taxon>
        <taxon>Pseudomonadati</taxon>
        <taxon>Pseudomonadota</taxon>
        <taxon>Alphaproteobacteria</taxon>
        <taxon>Acetobacterales</taxon>
        <taxon>Roseomonadaceae</taxon>
        <taxon>Roseicella</taxon>
    </lineage>
</organism>
<evidence type="ECO:0000313" key="10">
    <source>
        <dbReference type="EMBL" id="MCB4823193.1"/>
    </source>
</evidence>
<dbReference type="SUPFAM" id="SSF88659">
    <property type="entry name" value="Sigma3 and sigma4 domains of RNA polymerase sigma factors"/>
    <property type="match status" value="2"/>
</dbReference>
<dbReference type="SUPFAM" id="SSF88946">
    <property type="entry name" value="Sigma2 domain of RNA polymerase sigma factors"/>
    <property type="match status" value="1"/>
</dbReference>
<evidence type="ECO:0000256" key="2">
    <source>
        <dbReference type="ARBA" id="ARBA00023082"/>
    </source>
</evidence>
<dbReference type="FunFam" id="1.10.601.10:FF:000001">
    <property type="entry name" value="RNA polymerase sigma factor SigA"/>
    <property type="match status" value="1"/>
</dbReference>
<comment type="function">
    <text evidence="5">Sigma factors are initiation factors that promote the attachment of RNA polymerase to specific initiation sites and are then released. This sigma factor is the primary sigma factor during exponential growth.</text>
</comment>
<dbReference type="EMBL" id="JAJAQI010000023">
    <property type="protein sequence ID" value="MCB4823193.1"/>
    <property type="molecule type" value="Genomic_DNA"/>
</dbReference>
<dbReference type="PROSITE" id="PS00715">
    <property type="entry name" value="SIGMA70_1"/>
    <property type="match status" value="1"/>
</dbReference>
<feature type="region of interest" description="Sigma-70 factor domain-2" evidence="5">
    <location>
        <begin position="328"/>
        <end position="398"/>
    </location>
</feature>
<accession>A0A9X1LBI3</accession>
<keyword evidence="4 5" id="KW-0804">Transcription</keyword>
<comment type="subunit">
    <text evidence="5">Interacts transiently with the RNA polymerase catalytic core.</text>
</comment>
<evidence type="ECO:0000259" key="8">
    <source>
        <dbReference type="PROSITE" id="PS00715"/>
    </source>
</evidence>
<evidence type="ECO:0000256" key="5">
    <source>
        <dbReference type="HAMAP-Rule" id="MF_00963"/>
    </source>
</evidence>
<protein>
    <recommendedName>
        <fullName evidence="5">RNA polymerase sigma factor RpoD</fullName>
    </recommendedName>
    <alternativeName>
        <fullName evidence="5">Sigma-70</fullName>
    </alternativeName>
</protein>
<keyword evidence="2 5" id="KW-0731">Sigma factor</keyword>
<dbReference type="RefSeq" id="WP_226609600.1">
    <property type="nucleotide sequence ID" value="NZ_JAJAQI010000023.1"/>
</dbReference>
<feature type="region of interest" description="Sigma-70 factor domain-3" evidence="5">
    <location>
        <begin position="407"/>
        <end position="483"/>
    </location>
</feature>
<evidence type="ECO:0000313" key="11">
    <source>
        <dbReference type="Proteomes" id="UP001139311"/>
    </source>
</evidence>
<dbReference type="HAMAP" id="MF_00963">
    <property type="entry name" value="Sigma70_RpoD_SigA"/>
    <property type="match status" value="1"/>
</dbReference>
<dbReference type="Gene3D" id="1.10.601.10">
    <property type="entry name" value="RNA Polymerase Primary Sigma Factor"/>
    <property type="match status" value="1"/>
</dbReference>
<keyword evidence="11" id="KW-1185">Reference proteome</keyword>
<evidence type="ECO:0000256" key="7">
    <source>
        <dbReference type="SAM" id="MobiDB-lite"/>
    </source>
</evidence>
<feature type="coiled-coil region" evidence="6">
    <location>
        <begin position="307"/>
        <end position="334"/>
    </location>
</feature>
<dbReference type="GO" id="GO:0003677">
    <property type="term" value="F:DNA binding"/>
    <property type="evidence" value="ECO:0007669"/>
    <property type="project" value="UniProtKB-UniRule"/>
</dbReference>
<proteinExistence type="inferred from homology"/>
<feature type="domain" description="RNA polymerase sigma-70" evidence="9">
    <location>
        <begin position="521"/>
        <end position="547"/>
    </location>
</feature>
<dbReference type="Gene3D" id="1.10.10.10">
    <property type="entry name" value="Winged helix-like DNA-binding domain superfamily/Winged helix DNA-binding domain"/>
    <property type="match status" value="2"/>
</dbReference>
<dbReference type="InterPro" id="IPR000943">
    <property type="entry name" value="RNA_pol_sigma70"/>
</dbReference>
<comment type="subcellular location">
    <subcellularLocation>
        <location evidence="5">Cytoplasm</location>
    </subcellularLocation>
</comment>
<dbReference type="PROSITE" id="PS00716">
    <property type="entry name" value="SIGMA70_2"/>
    <property type="match status" value="1"/>
</dbReference>
<dbReference type="InterPro" id="IPR013324">
    <property type="entry name" value="RNA_pol_sigma_r3/r4-like"/>
</dbReference>
<evidence type="ECO:0000259" key="9">
    <source>
        <dbReference type="PROSITE" id="PS00716"/>
    </source>
</evidence>
<dbReference type="InterPro" id="IPR028630">
    <property type="entry name" value="Sigma70_RpoD"/>
</dbReference>
<evidence type="ECO:0000256" key="1">
    <source>
        <dbReference type="ARBA" id="ARBA00023015"/>
    </source>
</evidence>
<evidence type="ECO:0000256" key="6">
    <source>
        <dbReference type="SAM" id="Coils"/>
    </source>
</evidence>
<dbReference type="InterPro" id="IPR014284">
    <property type="entry name" value="RNA_pol_sigma-70_dom"/>
</dbReference>
<keyword evidence="3 5" id="KW-0238">DNA-binding</keyword>
<dbReference type="InterPro" id="IPR050239">
    <property type="entry name" value="Sigma-70_RNA_pol_init_factors"/>
</dbReference>
<sequence>MDGFVTETMLDESEAELRVSRPLGAPAFEALVARVPSEDLPAWEEAEATEDGEDAPEDLADAEEAEEDSEAAPAAEAATPAAGNVDEASLGRTDDPVRMFLREASRTELLTREQEVALAQRIEAGREAMLGALGACPSTRATLATWRDAVAAGNLPLRDLVELEAMAAAAEAPAEGAEEGETTEGTLDQRLRPEILASFDAALAGGTDATEQAALIAALRLRTDRIESLIEQVRAGHRRLTALDGRALRLATGAKVGRDDFLKHWDAGEAGAARIAAKLKGAAGEFLEIRGEVAKIEAETSLPAPELRRLHAEMSRGERDMRRAKEELTRANLRLVVHIARKYRNRGLLLGDLIQEGNIGLMRAVEKFDWRKGFKFSTYATWWVRQAMTRAIADQARTIRVPVHMAETASKIARLGRILAHRTGREPTAEELAQRLGVPTEKVKSVQGIVREPVSLDTPIGEEDDGRLGDLIEDRNAVHPFEAVARSGLREAAARVLSDLTPREERILRMRFGIGMERDHTLEEVGKTFNVTRERIRQIEAKALKKLQNGQRGRALRSYLDRG</sequence>
<comment type="similarity">
    <text evidence="5">Belongs to the sigma-70 factor family. RpoD/SigA subfamily.</text>
</comment>
<dbReference type="CDD" id="cd06171">
    <property type="entry name" value="Sigma70_r4"/>
    <property type="match status" value="1"/>
</dbReference>
<feature type="domain" description="RNA polymerase sigma-70" evidence="8">
    <location>
        <begin position="352"/>
        <end position="365"/>
    </location>
</feature>
<feature type="region of interest" description="Sigma-70 factor domain-4" evidence="5">
    <location>
        <begin position="496"/>
        <end position="549"/>
    </location>
</feature>
<dbReference type="InterPro" id="IPR036388">
    <property type="entry name" value="WH-like_DNA-bd_sf"/>
</dbReference>
<feature type="region of interest" description="Disordered" evidence="7">
    <location>
        <begin position="36"/>
        <end position="91"/>
    </location>
</feature>
<keyword evidence="6" id="KW-0175">Coiled coil</keyword>
<dbReference type="PRINTS" id="PR00046">
    <property type="entry name" value="SIGMA70FCT"/>
</dbReference>
<dbReference type="Pfam" id="PF00140">
    <property type="entry name" value="Sigma70_r1_2"/>
    <property type="match status" value="1"/>
</dbReference>
<feature type="short sequence motif" description="Interaction with polymerase core subunit RpoC" evidence="5">
    <location>
        <begin position="352"/>
        <end position="355"/>
    </location>
</feature>
<dbReference type="InterPro" id="IPR013325">
    <property type="entry name" value="RNA_pol_sigma_r2"/>
</dbReference>
<dbReference type="NCBIfam" id="TIGR02937">
    <property type="entry name" value="sigma70-ECF"/>
    <property type="match status" value="1"/>
</dbReference>
<dbReference type="InterPro" id="IPR009042">
    <property type="entry name" value="RNA_pol_sigma70_r1_2"/>
</dbReference>
<feature type="compositionally biased region" description="Acidic residues" evidence="7">
    <location>
        <begin position="41"/>
        <end position="70"/>
    </location>
</feature>
<keyword evidence="5" id="KW-0963">Cytoplasm</keyword>
<dbReference type="Pfam" id="PF04539">
    <property type="entry name" value="Sigma70_r3"/>
    <property type="match status" value="1"/>
</dbReference>
<feature type="DNA-binding region" description="H-T-H motif" evidence="5">
    <location>
        <begin position="522"/>
        <end position="541"/>
    </location>
</feature>
<gene>
    <name evidence="5" type="primary">rpoD</name>
    <name evidence="10" type="ORF">LHA35_15775</name>
</gene>
<dbReference type="AlphaFoldDB" id="A0A9X1LBI3"/>
<reference evidence="10" key="1">
    <citation type="submission" date="2021-10" db="EMBL/GenBank/DDBJ databases">
        <title>Roseicella aerolatum sp. nov., isolated from aerosols of e-waste dismantling site.</title>
        <authorList>
            <person name="Qin T."/>
        </authorList>
    </citation>
    <scope>NUCLEOTIDE SEQUENCE</scope>
    <source>
        <strain evidence="10">GB24</strain>
    </source>
</reference>
<dbReference type="Pfam" id="PF04545">
    <property type="entry name" value="Sigma70_r4"/>
    <property type="match status" value="1"/>
</dbReference>
<dbReference type="GO" id="GO:0016987">
    <property type="term" value="F:sigma factor activity"/>
    <property type="evidence" value="ECO:0007669"/>
    <property type="project" value="UniProtKB-UniRule"/>
</dbReference>
<keyword evidence="1 5" id="KW-0805">Transcription regulation</keyword>